<dbReference type="Gene3D" id="3.40.50.1820">
    <property type="entry name" value="alpha/beta hydrolase"/>
    <property type="match status" value="1"/>
</dbReference>
<comment type="caution">
    <text evidence="2">The sequence shown here is derived from an EMBL/GenBank/DDBJ whole genome shotgun (WGS) entry which is preliminary data.</text>
</comment>
<sequence length="658" mass="69599">MTTIAVPAWLPTEPELKVTEASGAILTDVRAAATAVSDVAEWARANGAPADFSGDAADAADHAVTKFATDTDAVGAALERGALAIDQFLTQMRQRRTEREELMERRQTLNGDRESLLGRIETATEDQVPGLQAEAAQLRSRFEAYHRDLQAWRDRVDADEQAAVRALGAVDQLAEGLAAAKDSSRADTAALAAELRRLGTDTDAVNSWWAGLSQAERNALMISDPDLVGNTNGIPTGDRDEANTSSVQRDIEYLLGLQASGQELSASEARWLENAQSIEAAVAQAHSTKWEDLGVDAFVMAYQPHAFGGDGIAAVAYGDPDTADHTAVYVPGIMQDGTQIDENGDQALNLYEETVNSMLSEDPPRAGSVSTIAWIGYDSPNFNPESKMPWDLIDSGGDVAHTGTEANAQAGGVALSQFVDGLNSTHTGGDQPHLTVIGHSYGSTTSAYAAADGMDADSLVLIGSPGASEGVHHASDLNMPAGQVFVGAADNDPVSWLGGEDGLFPGTWDDSLGLGADPAQHDFGATVFGVDNGQEFHGAGLVTTGFMENHTNYFDDGNPALASMADVVSGNSGDVVDTGGRTQEAHDYLYDWVGDEVQHHVVQPVVDTYEDVRDGVVHTYEGARDGVVDTYEGVRDGVGDAVEGAQDAFDDLWPDHWP</sequence>
<keyword evidence="3" id="KW-1185">Reference proteome</keyword>
<dbReference type="InterPro" id="IPR010427">
    <property type="entry name" value="DUF1023"/>
</dbReference>
<protein>
    <recommendedName>
        <fullName evidence="1">DUF1023 domain-containing protein</fullName>
    </recommendedName>
</protein>
<dbReference type="InterPro" id="IPR029058">
    <property type="entry name" value="AB_hydrolase_fold"/>
</dbReference>
<name>A0A4Q2SGD8_9ACTN</name>
<dbReference type="SUPFAM" id="SSF53474">
    <property type="entry name" value="alpha/beta-Hydrolases"/>
    <property type="match status" value="1"/>
</dbReference>
<dbReference type="RefSeq" id="WP_129428924.1">
    <property type="nucleotide sequence ID" value="NZ_SDWV01000033.1"/>
</dbReference>
<evidence type="ECO:0000259" key="1">
    <source>
        <dbReference type="Pfam" id="PF06259"/>
    </source>
</evidence>
<dbReference type="AlphaFoldDB" id="A0A4Q2SGD8"/>
<evidence type="ECO:0000313" key="3">
    <source>
        <dbReference type="Proteomes" id="UP000291101"/>
    </source>
</evidence>
<feature type="domain" description="DUF1023" evidence="1">
    <location>
        <begin position="310"/>
        <end position="495"/>
    </location>
</feature>
<evidence type="ECO:0000313" key="2">
    <source>
        <dbReference type="EMBL" id="RYC03851.1"/>
    </source>
</evidence>
<gene>
    <name evidence="2" type="ORF">EUA94_21265</name>
</gene>
<dbReference type="Pfam" id="PF06259">
    <property type="entry name" value="Abhydrolase_8"/>
    <property type="match status" value="1"/>
</dbReference>
<dbReference type="Proteomes" id="UP000291101">
    <property type="component" value="Unassembled WGS sequence"/>
</dbReference>
<organism evidence="2 3">
    <name type="scientific">Nocardioides zhouii</name>
    <dbReference type="NCBI Taxonomy" id="1168729"/>
    <lineage>
        <taxon>Bacteria</taxon>
        <taxon>Bacillati</taxon>
        <taxon>Actinomycetota</taxon>
        <taxon>Actinomycetes</taxon>
        <taxon>Propionibacteriales</taxon>
        <taxon>Nocardioidaceae</taxon>
        <taxon>Nocardioides</taxon>
    </lineage>
</organism>
<reference evidence="2 3" key="1">
    <citation type="submission" date="2019-01" db="EMBL/GenBank/DDBJ databases">
        <title>Novel species of Nocardioides.</title>
        <authorList>
            <person name="Liu Q."/>
            <person name="X Y.-H."/>
        </authorList>
    </citation>
    <scope>NUCLEOTIDE SEQUENCE [LARGE SCALE GENOMIC DNA]</scope>
    <source>
        <strain evidence="2 3">HLT2-9</strain>
    </source>
</reference>
<dbReference type="EMBL" id="SDWV01000033">
    <property type="protein sequence ID" value="RYC03851.1"/>
    <property type="molecule type" value="Genomic_DNA"/>
</dbReference>
<proteinExistence type="predicted"/>
<accession>A0A4Q2SGD8</accession>
<dbReference type="OrthoDB" id="3259161at2"/>